<dbReference type="InterPro" id="IPR032675">
    <property type="entry name" value="LRR_dom_sf"/>
</dbReference>
<reference evidence="2 3" key="1">
    <citation type="submission" date="2023-11" db="EMBL/GenBank/DDBJ databases">
        <authorList>
            <person name="Okamura Y."/>
        </authorList>
    </citation>
    <scope>NUCLEOTIDE SEQUENCE [LARGE SCALE GENOMIC DNA]</scope>
</reference>
<dbReference type="AlphaFoldDB" id="A0AAV1JVS3"/>
<feature type="compositionally biased region" description="Basic and acidic residues" evidence="1">
    <location>
        <begin position="448"/>
        <end position="461"/>
    </location>
</feature>
<dbReference type="InterPro" id="IPR001611">
    <property type="entry name" value="Leu-rich_rpt"/>
</dbReference>
<dbReference type="Gene3D" id="3.80.10.10">
    <property type="entry name" value="Ribonuclease Inhibitor"/>
    <property type="match status" value="2"/>
</dbReference>
<dbReference type="PANTHER" id="PTHR24114:SF2">
    <property type="entry name" value="F-BOX DOMAIN-CONTAINING PROTEIN-RELATED"/>
    <property type="match status" value="1"/>
</dbReference>
<protein>
    <submittedName>
        <fullName evidence="2">Uncharacterized protein</fullName>
    </submittedName>
</protein>
<proteinExistence type="predicted"/>
<accession>A0AAV1JVS3</accession>
<dbReference type="InterPro" id="IPR052394">
    <property type="entry name" value="LRR-containing"/>
</dbReference>
<dbReference type="EMBL" id="CAVLEF010000225">
    <property type="protein sequence ID" value="CAK1553436.1"/>
    <property type="molecule type" value="Genomic_DNA"/>
</dbReference>
<evidence type="ECO:0000313" key="3">
    <source>
        <dbReference type="Proteomes" id="UP001497472"/>
    </source>
</evidence>
<feature type="region of interest" description="Disordered" evidence="1">
    <location>
        <begin position="434"/>
        <end position="461"/>
    </location>
</feature>
<comment type="caution">
    <text evidence="2">The sequence shown here is derived from an EMBL/GenBank/DDBJ whole genome shotgun (WGS) entry which is preliminary data.</text>
</comment>
<dbReference type="SUPFAM" id="SSF52047">
    <property type="entry name" value="RNI-like"/>
    <property type="match status" value="1"/>
</dbReference>
<dbReference type="PANTHER" id="PTHR24114">
    <property type="entry name" value="LEUCINE RICH REPEAT FAMILY PROTEIN"/>
    <property type="match status" value="1"/>
</dbReference>
<evidence type="ECO:0000256" key="1">
    <source>
        <dbReference type="SAM" id="MobiDB-lite"/>
    </source>
</evidence>
<sequence length="461" mass="52055">MSETSSIREPSIHEVFVKFNLSSSSEEPPRKEWSSLASLPVEDSPKMVLFKQGLYKPGSGEICAKYITLSDSSVLTHPYYNYPSVVDPGIMEALLKPGKYYGVNPRGVRAMCLALSFNSNVTRLDLTSNFLDDDSCYHLGQLLGENMALQELVLSGCRLNLSCNDLGMESALSFAEVLEVNNKITHLDLSWNKFSTIKGPNELLDKLSESKVLVELNMAWNGLKVTNVFTKLLNVPTLRILDLSNNRLSDTAAKFIANSLFKAKRLHTLDLSYNPLDPESALKILESLRKPNVKLSNLFMEQIVVDEEFFKVLNEILSLRFRKNTKVTHGEVLHNYTLSVPDLRIIVMKRFDYLTQKGKKNKLDIALYFLQLRKSVDIVQPREILRDLKIAGTPVEEDLVNQLTELFPGPPLDKGVKTIKLDGIIEMIKRLWPEKKLPPTPPPEPEPVVEKNDKEGKGKKK</sequence>
<dbReference type="Pfam" id="PF13516">
    <property type="entry name" value="LRR_6"/>
    <property type="match status" value="3"/>
</dbReference>
<name>A0AAV1JVS3_9NEOP</name>
<evidence type="ECO:0000313" key="2">
    <source>
        <dbReference type="EMBL" id="CAK1553436.1"/>
    </source>
</evidence>
<gene>
    <name evidence="2" type="ORF">LNINA_LOCUS12440</name>
</gene>
<dbReference type="SMART" id="SM00368">
    <property type="entry name" value="LRR_RI"/>
    <property type="match status" value="4"/>
</dbReference>
<dbReference type="PROSITE" id="PS51450">
    <property type="entry name" value="LRR"/>
    <property type="match status" value="1"/>
</dbReference>
<keyword evidence="3" id="KW-1185">Reference proteome</keyword>
<organism evidence="2 3">
    <name type="scientific">Leptosia nina</name>
    <dbReference type="NCBI Taxonomy" id="320188"/>
    <lineage>
        <taxon>Eukaryota</taxon>
        <taxon>Metazoa</taxon>
        <taxon>Ecdysozoa</taxon>
        <taxon>Arthropoda</taxon>
        <taxon>Hexapoda</taxon>
        <taxon>Insecta</taxon>
        <taxon>Pterygota</taxon>
        <taxon>Neoptera</taxon>
        <taxon>Endopterygota</taxon>
        <taxon>Lepidoptera</taxon>
        <taxon>Glossata</taxon>
        <taxon>Ditrysia</taxon>
        <taxon>Papilionoidea</taxon>
        <taxon>Pieridae</taxon>
        <taxon>Pierinae</taxon>
        <taxon>Leptosia</taxon>
    </lineage>
</organism>
<dbReference type="Proteomes" id="UP001497472">
    <property type="component" value="Unassembled WGS sequence"/>
</dbReference>